<feature type="coiled-coil region" evidence="12">
    <location>
        <begin position="411"/>
        <end position="525"/>
    </location>
</feature>
<dbReference type="Gene3D" id="1.10.8.60">
    <property type="match status" value="1"/>
</dbReference>
<dbReference type="EMBL" id="JANILD010000001">
    <property type="protein sequence ID" value="MCQ9302605.1"/>
    <property type="molecule type" value="Genomic_DNA"/>
</dbReference>
<dbReference type="GO" id="GO:0016887">
    <property type="term" value="F:ATP hydrolysis activity"/>
    <property type="evidence" value="ECO:0007669"/>
    <property type="project" value="InterPro"/>
</dbReference>
<keyword evidence="7 12" id="KW-0175">Coiled coil</keyword>
<dbReference type="RefSeq" id="WP_135015700.1">
    <property type="nucleotide sequence ID" value="NZ_CP064868.1"/>
</dbReference>
<dbReference type="FunFam" id="3.40.50.300:FF:000025">
    <property type="entry name" value="ATP-dependent Clp protease subunit"/>
    <property type="match status" value="1"/>
</dbReference>
<dbReference type="GO" id="GO:0005524">
    <property type="term" value="F:ATP binding"/>
    <property type="evidence" value="ECO:0007669"/>
    <property type="project" value="UniProtKB-UniRule"/>
</dbReference>
<dbReference type="InterPro" id="IPR004176">
    <property type="entry name" value="Clp_R_N"/>
</dbReference>
<dbReference type="InterPro" id="IPR050130">
    <property type="entry name" value="ClpA_ClpB"/>
</dbReference>
<dbReference type="InterPro" id="IPR027417">
    <property type="entry name" value="P-loop_NTPase"/>
</dbReference>
<evidence type="ECO:0000256" key="3">
    <source>
        <dbReference type="ARBA" id="ARBA00022737"/>
    </source>
</evidence>
<reference evidence="14" key="1">
    <citation type="submission" date="2022-07" db="EMBL/GenBank/DDBJ databases">
        <title>Bacterial species isolated from the porcine tonsil microbiota.</title>
        <authorList>
            <person name="Oliveira I.M.F."/>
        </authorList>
    </citation>
    <scope>NUCLEOTIDE SEQUENCE</scope>
    <source>
        <strain evidence="14">8QC2O2</strain>
    </source>
</reference>
<comment type="similarity">
    <text evidence="2 11">Belongs to the ClpA/ClpB family.</text>
</comment>
<dbReference type="Pfam" id="PF10431">
    <property type="entry name" value="ClpB_D2-small"/>
    <property type="match status" value="1"/>
</dbReference>
<dbReference type="Pfam" id="PF17871">
    <property type="entry name" value="AAA_lid_9"/>
    <property type="match status" value="1"/>
</dbReference>
<dbReference type="NCBIfam" id="TIGR03346">
    <property type="entry name" value="chaperone_ClpB"/>
    <property type="match status" value="1"/>
</dbReference>
<dbReference type="SMART" id="SM01086">
    <property type="entry name" value="ClpB_D2-small"/>
    <property type="match status" value="1"/>
</dbReference>
<dbReference type="PANTHER" id="PTHR11638">
    <property type="entry name" value="ATP-DEPENDENT CLP PROTEASE"/>
    <property type="match status" value="1"/>
</dbReference>
<dbReference type="InterPro" id="IPR003593">
    <property type="entry name" value="AAA+_ATPase"/>
</dbReference>
<dbReference type="PROSITE" id="PS51903">
    <property type="entry name" value="CLP_R"/>
    <property type="match status" value="1"/>
</dbReference>
<dbReference type="InterPro" id="IPR017730">
    <property type="entry name" value="Chaperonin_ClpB"/>
</dbReference>
<evidence type="ECO:0000256" key="10">
    <source>
        <dbReference type="PROSITE-ProRule" id="PRU01251"/>
    </source>
</evidence>
<keyword evidence="12" id="KW-0963">Cytoplasm</keyword>
<dbReference type="GO" id="GO:0034605">
    <property type="term" value="P:cellular response to heat"/>
    <property type="evidence" value="ECO:0007669"/>
    <property type="project" value="TreeGrafter"/>
</dbReference>
<comment type="function">
    <text evidence="12">Part of a stress-induced multi-chaperone system, it is involved in the recovery of the cell from heat-induced damage, in cooperation with DnaK, DnaJ and GrpE.</text>
</comment>
<dbReference type="InterPro" id="IPR018368">
    <property type="entry name" value="ClpA/B_CS1"/>
</dbReference>
<dbReference type="SMART" id="SM00382">
    <property type="entry name" value="AAA"/>
    <property type="match status" value="2"/>
</dbReference>
<evidence type="ECO:0000256" key="2">
    <source>
        <dbReference type="ARBA" id="ARBA00008675"/>
    </source>
</evidence>
<dbReference type="InterPro" id="IPR028299">
    <property type="entry name" value="ClpA/B_CS2"/>
</dbReference>
<keyword evidence="5 11" id="KW-0067">ATP-binding</keyword>
<dbReference type="Pfam" id="PF00004">
    <property type="entry name" value="AAA"/>
    <property type="match status" value="1"/>
</dbReference>
<comment type="caution">
    <text evidence="14">The sequence shown here is derived from an EMBL/GenBank/DDBJ whole genome shotgun (WGS) entry which is preliminary data.</text>
</comment>
<dbReference type="GO" id="GO:0042026">
    <property type="term" value="P:protein refolding"/>
    <property type="evidence" value="ECO:0007669"/>
    <property type="project" value="UniProtKB-UniRule"/>
</dbReference>
<organism evidence="14 15">
    <name type="scientific">Mammaliicoccus sciuri</name>
    <name type="common">Staphylococcus sciuri</name>
    <dbReference type="NCBI Taxonomy" id="1296"/>
    <lineage>
        <taxon>Bacteria</taxon>
        <taxon>Bacillati</taxon>
        <taxon>Bacillota</taxon>
        <taxon>Bacilli</taxon>
        <taxon>Bacillales</taxon>
        <taxon>Staphylococcaceae</taxon>
        <taxon>Mammaliicoccus</taxon>
    </lineage>
</organism>
<keyword evidence="3 10" id="KW-0677">Repeat</keyword>
<gene>
    <name evidence="12 14" type="primary">clpB</name>
    <name evidence="14" type="ORF">NQ032_03095</name>
</gene>
<dbReference type="InterPro" id="IPR041546">
    <property type="entry name" value="ClpA/ClpB_AAA_lid"/>
</dbReference>
<evidence type="ECO:0000256" key="8">
    <source>
        <dbReference type="ARBA" id="ARBA00023186"/>
    </source>
</evidence>
<keyword evidence="8 11" id="KW-0143">Chaperone</keyword>
<dbReference type="FunFam" id="3.40.50.300:FF:000010">
    <property type="entry name" value="Chaperone clpB 1, putative"/>
    <property type="match status" value="1"/>
</dbReference>
<dbReference type="SUPFAM" id="SSF52540">
    <property type="entry name" value="P-loop containing nucleoside triphosphate hydrolases"/>
    <property type="match status" value="2"/>
</dbReference>
<dbReference type="PROSITE" id="PS00871">
    <property type="entry name" value="CLPAB_2"/>
    <property type="match status" value="1"/>
</dbReference>
<comment type="subunit">
    <text evidence="12">Homohexamer; The oligomerization is ATP-dependent.</text>
</comment>
<accession>A0AAW5LF12</accession>
<evidence type="ECO:0000256" key="4">
    <source>
        <dbReference type="ARBA" id="ARBA00022741"/>
    </source>
</evidence>
<dbReference type="CDD" id="cd19499">
    <property type="entry name" value="RecA-like_ClpB_Hsp104-like"/>
    <property type="match status" value="1"/>
</dbReference>
<comment type="subcellular location">
    <subcellularLocation>
        <location evidence="1 12">Cytoplasm</location>
    </subcellularLocation>
</comment>
<dbReference type="GO" id="GO:0005737">
    <property type="term" value="C:cytoplasm"/>
    <property type="evidence" value="ECO:0007669"/>
    <property type="project" value="UniProtKB-SubCell"/>
</dbReference>
<evidence type="ECO:0000256" key="7">
    <source>
        <dbReference type="ARBA" id="ARBA00023054"/>
    </source>
</evidence>
<keyword evidence="4 11" id="KW-0547">Nucleotide-binding</keyword>
<dbReference type="Pfam" id="PF02861">
    <property type="entry name" value="Clp_N"/>
    <property type="match status" value="1"/>
</dbReference>
<comment type="subunit">
    <text evidence="9">Homohexamer. The oligomerization is ATP-dependent.</text>
</comment>
<evidence type="ECO:0000256" key="1">
    <source>
        <dbReference type="ARBA" id="ARBA00004496"/>
    </source>
</evidence>
<dbReference type="Pfam" id="PF07724">
    <property type="entry name" value="AAA_2"/>
    <property type="match status" value="1"/>
</dbReference>
<dbReference type="SUPFAM" id="SSF81923">
    <property type="entry name" value="Double Clp-N motif"/>
    <property type="match status" value="1"/>
</dbReference>
<evidence type="ECO:0000313" key="14">
    <source>
        <dbReference type="EMBL" id="MCQ9302605.1"/>
    </source>
</evidence>
<name>A0AAW5LF12_MAMSC</name>
<dbReference type="InterPro" id="IPR019489">
    <property type="entry name" value="Clp_ATPase_C"/>
</dbReference>
<sequence>MDINQMTYSVQSAIEQAQQLSQSYQLQNIEIEAVLLAALNEDESIYKRTLERANIDTEILKDKYEQKLKQYSVVKGDNVQYGQYISPKLNELFNKADKIKEEMQDDYMSIEHILKAAIEVDQTTIDMVGNKKEVVNEIINKIRGGNRVTSQNPEVQYEALSKYGRDLVEEVRKGKMDPVIGRDEEIRNTIRILSRKTKNNPVLIGEPGVGKTAIVEGLAQRIVKRDVPESLLDKTIFELDLSALVAGAKFRGEFEERLKAVLKEVKESEGRILLFIDEIHMLVGAGKTDGAMDAGNMLKPMLARGELHCIGATTLNEYRQYIEKDSALERRFQKVNVKEPDLEDTISILRGLKERYEVHHGVRIQDRALVAATELSDRYITDRFLPDKAIDLVDQACATIRTEMGSNPTELDAVNRRVMQLEIEENALKSESDQSSQIRLEELQKELADEKEKQQQLQSKVEQEKEQIKSLQDKRAELDESKQALENAENQYDLAKAAELKHGKIPQIEAELKELEEAFAEETGSDHDRLIREVVTDEEIGYIVSQWTGIPVSRLVETEREKLLKLSDILHERVVGQDEAVDLVSDAVVRARAGIKDPNRPIGSFLFLGPTGVGKTELAKTLAATLFDSEKHMIRIDMSEYMEKHSVARLIGAPPGYVGYEEGGQLTEAVRRQPYSVILLDEIEKAHNDVFNVLLQLLDEGRLTDAKGRSVDFKNTIIIMTSNIGSQYLLDGVTENGEIEESAKKQVDDSLHAYFKPEILNRMDDIVLFKPLSIKDMSHIVDHIITNLNIRLVDQHIKVSVDQDVKEWIAEEAYEPQFGARPLKRFVQRQIETPLARLMIGQELKEGTIVNVHLVDGEVKFEVNA</sequence>
<evidence type="ECO:0000256" key="5">
    <source>
        <dbReference type="ARBA" id="ARBA00022840"/>
    </source>
</evidence>
<dbReference type="AlphaFoldDB" id="A0AAW5LF12"/>
<dbReference type="InterPro" id="IPR001270">
    <property type="entry name" value="ClpA/B"/>
</dbReference>
<dbReference type="Proteomes" id="UP001204068">
    <property type="component" value="Unassembled WGS sequence"/>
</dbReference>
<evidence type="ECO:0000256" key="6">
    <source>
        <dbReference type="ARBA" id="ARBA00023016"/>
    </source>
</evidence>
<evidence type="ECO:0000256" key="9">
    <source>
        <dbReference type="ARBA" id="ARBA00026057"/>
    </source>
</evidence>
<dbReference type="PROSITE" id="PS00870">
    <property type="entry name" value="CLPAB_1"/>
    <property type="match status" value="1"/>
</dbReference>
<dbReference type="Gene3D" id="1.10.1780.10">
    <property type="entry name" value="Clp, N-terminal domain"/>
    <property type="match status" value="1"/>
</dbReference>
<keyword evidence="6 12" id="KW-0346">Stress response</keyword>
<dbReference type="Gene3D" id="3.40.50.300">
    <property type="entry name" value="P-loop containing nucleotide triphosphate hydrolases"/>
    <property type="match status" value="3"/>
</dbReference>
<protein>
    <recommendedName>
        <fullName evidence="12">Chaperone protein ClpB</fullName>
    </recommendedName>
</protein>
<evidence type="ECO:0000313" key="15">
    <source>
        <dbReference type="Proteomes" id="UP001204068"/>
    </source>
</evidence>
<feature type="domain" description="Clp R" evidence="13">
    <location>
        <begin position="3"/>
        <end position="145"/>
    </location>
</feature>
<dbReference type="CDD" id="cd00009">
    <property type="entry name" value="AAA"/>
    <property type="match status" value="1"/>
</dbReference>
<evidence type="ECO:0000259" key="13">
    <source>
        <dbReference type="PROSITE" id="PS51903"/>
    </source>
</evidence>
<dbReference type="FunFam" id="3.40.50.300:FF:000120">
    <property type="entry name" value="ATP-dependent chaperone ClpB"/>
    <property type="match status" value="1"/>
</dbReference>
<dbReference type="InterPro" id="IPR036628">
    <property type="entry name" value="Clp_N_dom_sf"/>
</dbReference>
<evidence type="ECO:0000256" key="11">
    <source>
        <dbReference type="RuleBase" id="RU004432"/>
    </source>
</evidence>
<dbReference type="PANTHER" id="PTHR11638:SF18">
    <property type="entry name" value="HEAT SHOCK PROTEIN 104"/>
    <property type="match status" value="1"/>
</dbReference>
<evidence type="ECO:0000256" key="12">
    <source>
        <dbReference type="RuleBase" id="RU362034"/>
    </source>
</evidence>
<dbReference type="PRINTS" id="PR00300">
    <property type="entry name" value="CLPPROTEASEA"/>
</dbReference>
<proteinExistence type="inferred from homology"/>
<dbReference type="InterPro" id="IPR003959">
    <property type="entry name" value="ATPase_AAA_core"/>
</dbReference>